<proteinExistence type="predicted"/>
<feature type="domain" description="C2H2-type" evidence="6">
    <location>
        <begin position="65"/>
        <end position="92"/>
    </location>
</feature>
<feature type="domain" description="C2H2-type" evidence="6">
    <location>
        <begin position="35"/>
        <end position="63"/>
    </location>
</feature>
<dbReference type="GO" id="GO:0000981">
    <property type="term" value="F:DNA-binding transcription factor activity, RNA polymerase II-specific"/>
    <property type="evidence" value="ECO:0007669"/>
    <property type="project" value="TreeGrafter"/>
</dbReference>
<dbReference type="GO" id="GO:0000977">
    <property type="term" value="F:RNA polymerase II transcription regulatory region sequence-specific DNA binding"/>
    <property type="evidence" value="ECO:0007669"/>
    <property type="project" value="TreeGrafter"/>
</dbReference>
<dbReference type="InterPro" id="IPR036236">
    <property type="entry name" value="Znf_C2H2_sf"/>
</dbReference>
<comment type="caution">
    <text evidence="7">The sequence shown here is derived from an EMBL/GenBank/DDBJ whole genome shotgun (WGS) entry which is preliminary data.</text>
</comment>
<keyword evidence="1" id="KW-0479">Metal-binding</keyword>
<dbReference type="OrthoDB" id="6571533at2759"/>
<dbReference type="PANTHER" id="PTHR24409:SF295">
    <property type="entry name" value="AZ2-RELATED"/>
    <property type="match status" value="1"/>
</dbReference>
<dbReference type="Pfam" id="PF00096">
    <property type="entry name" value="zf-C2H2"/>
    <property type="match status" value="4"/>
</dbReference>
<keyword evidence="3 5" id="KW-0863">Zinc-finger</keyword>
<accession>A0A6G0TLL7</accession>
<dbReference type="AlphaFoldDB" id="A0A6G0TLL7"/>
<feature type="domain" description="C2H2-type" evidence="6">
    <location>
        <begin position="142"/>
        <end position="170"/>
    </location>
</feature>
<evidence type="ECO:0000256" key="1">
    <source>
        <dbReference type="ARBA" id="ARBA00022723"/>
    </source>
</evidence>
<dbReference type="SMART" id="SM00355">
    <property type="entry name" value="ZnF_C2H2"/>
    <property type="match status" value="5"/>
</dbReference>
<reference evidence="7 8" key="1">
    <citation type="submission" date="2019-08" db="EMBL/GenBank/DDBJ databases">
        <title>The genome of the soybean aphid Biotype 1, its phylome, world population structure and adaptation to the North American continent.</title>
        <authorList>
            <person name="Giordano R."/>
            <person name="Donthu R.K."/>
            <person name="Hernandez A.G."/>
            <person name="Wright C.L."/>
            <person name="Zimin A.V."/>
        </authorList>
    </citation>
    <scope>NUCLEOTIDE SEQUENCE [LARGE SCALE GENOMIC DNA]</scope>
    <source>
        <tissue evidence="7">Whole aphids</tissue>
    </source>
</reference>
<gene>
    <name evidence="7" type="ORF">AGLY_008056</name>
</gene>
<keyword evidence="8" id="KW-1185">Reference proteome</keyword>
<dbReference type="Gene3D" id="3.30.160.60">
    <property type="entry name" value="Classic Zinc Finger"/>
    <property type="match status" value="3"/>
</dbReference>
<evidence type="ECO:0000313" key="7">
    <source>
        <dbReference type="EMBL" id="KAE9534764.1"/>
    </source>
</evidence>
<dbReference type="PANTHER" id="PTHR24409">
    <property type="entry name" value="ZINC FINGER PROTEIN 142"/>
    <property type="match status" value="1"/>
</dbReference>
<evidence type="ECO:0000256" key="5">
    <source>
        <dbReference type="PROSITE-ProRule" id="PRU00042"/>
    </source>
</evidence>
<evidence type="ECO:0000256" key="2">
    <source>
        <dbReference type="ARBA" id="ARBA00022737"/>
    </source>
</evidence>
<dbReference type="GO" id="GO:0008270">
    <property type="term" value="F:zinc ion binding"/>
    <property type="evidence" value="ECO:0007669"/>
    <property type="project" value="UniProtKB-KW"/>
</dbReference>
<evidence type="ECO:0000313" key="8">
    <source>
        <dbReference type="Proteomes" id="UP000475862"/>
    </source>
</evidence>
<keyword evidence="2" id="KW-0677">Repeat</keyword>
<sequence>MVNAYVQIVIVVEHIKRSFHCIAIVDKICPISGRYICPNTCGRSYKEKHNLNRHLRKECGVAPQHKCIQCSKAFKHKAHLTRHFLSCANIPPNFECLLSRWPCMNNCGRSYKNKGDLIRHMRKECGIAPQYRMCQRSNLLKLICPNNCGRSYNHRGTLRRHLKYECGVPPQFKCEYCPRTFAQKVNLNKHQMAVHKNILDAMSMCFVELCMLLSKLEMIVADYRVLCPNKCGHKYKGNGKWPKYNLKNHLMYLWMQKALYRKSVSKQYVAKIHKIVFYE</sequence>
<dbReference type="InterPro" id="IPR013087">
    <property type="entry name" value="Znf_C2H2_type"/>
</dbReference>
<dbReference type="Proteomes" id="UP000475862">
    <property type="component" value="Unassembled WGS sequence"/>
</dbReference>
<evidence type="ECO:0000256" key="4">
    <source>
        <dbReference type="ARBA" id="ARBA00022833"/>
    </source>
</evidence>
<dbReference type="GO" id="GO:0005634">
    <property type="term" value="C:nucleus"/>
    <property type="evidence" value="ECO:0007669"/>
    <property type="project" value="TreeGrafter"/>
</dbReference>
<feature type="domain" description="C2H2-type" evidence="6">
    <location>
        <begin position="101"/>
        <end position="129"/>
    </location>
</feature>
<dbReference type="PROSITE" id="PS00028">
    <property type="entry name" value="ZINC_FINGER_C2H2_1"/>
    <property type="match status" value="1"/>
</dbReference>
<dbReference type="SUPFAM" id="SSF57667">
    <property type="entry name" value="beta-beta-alpha zinc fingers"/>
    <property type="match status" value="2"/>
</dbReference>
<evidence type="ECO:0000259" key="6">
    <source>
        <dbReference type="PROSITE" id="PS50157"/>
    </source>
</evidence>
<keyword evidence="4" id="KW-0862">Zinc</keyword>
<feature type="domain" description="C2H2-type" evidence="6">
    <location>
        <begin position="172"/>
        <end position="195"/>
    </location>
</feature>
<name>A0A6G0TLL7_APHGL</name>
<evidence type="ECO:0000256" key="3">
    <source>
        <dbReference type="ARBA" id="ARBA00022771"/>
    </source>
</evidence>
<dbReference type="PROSITE" id="PS50157">
    <property type="entry name" value="ZINC_FINGER_C2H2_2"/>
    <property type="match status" value="5"/>
</dbReference>
<organism evidence="7 8">
    <name type="scientific">Aphis glycines</name>
    <name type="common">Soybean aphid</name>
    <dbReference type="NCBI Taxonomy" id="307491"/>
    <lineage>
        <taxon>Eukaryota</taxon>
        <taxon>Metazoa</taxon>
        <taxon>Ecdysozoa</taxon>
        <taxon>Arthropoda</taxon>
        <taxon>Hexapoda</taxon>
        <taxon>Insecta</taxon>
        <taxon>Pterygota</taxon>
        <taxon>Neoptera</taxon>
        <taxon>Paraneoptera</taxon>
        <taxon>Hemiptera</taxon>
        <taxon>Sternorrhyncha</taxon>
        <taxon>Aphidomorpha</taxon>
        <taxon>Aphidoidea</taxon>
        <taxon>Aphididae</taxon>
        <taxon>Aphidini</taxon>
        <taxon>Aphis</taxon>
        <taxon>Aphis</taxon>
    </lineage>
</organism>
<dbReference type="EMBL" id="VYZN01000027">
    <property type="protein sequence ID" value="KAE9534764.1"/>
    <property type="molecule type" value="Genomic_DNA"/>
</dbReference>
<protein>
    <recommendedName>
        <fullName evidence="6">C2H2-type domain-containing protein</fullName>
    </recommendedName>
</protein>